<evidence type="ECO:0000259" key="3">
    <source>
        <dbReference type="Pfam" id="PF00561"/>
    </source>
</evidence>
<feature type="active site" description="Charge relay system" evidence="2">
    <location>
        <position position="340"/>
    </location>
</feature>
<dbReference type="STRING" id="312017.W7X8M9"/>
<dbReference type="GO" id="GO:0047372">
    <property type="term" value="F:monoacylglycerol lipase activity"/>
    <property type="evidence" value="ECO:0007669"/>
    <property type="project" value="TreeGrafter"/>
</dbReference>
<dbReference type="InParanoid" id="W7X8M9"/>
<sequence>MNHHFAKKWIQNLKNKVIHHVKPSLGLHHFRKQESLKIKPKNYKIELKYVENEINQQRVSKLTLLTENKYSPSPMMAHSFMQSLYNIRYSRTLKVNYSRELIKLEDGGQFSLDWALPINSITDEEYEPSPETKILFVIHGLTGGSNMNYIKAMIQHAQQNGYRCVAFNSRGINTELSTPVPFNGECLKDLNLALNTVKQRYPNAPIFAVGASYGSNMLLRWAGNMKENNFLTAMAGLATPYSIVQCVDKMGYVYEGFFVDRYKANCIDPHKDILKQLKESHNICLKRLAKTKKLREFHEEITIKLFGYKSVEEYFNSSNVQPEQIKNISRPCLLMHSKDDPIVTYDCVPSDVLIQNPQIIQAETTHGAHVCWYTGKTPQRWYPKPVLQFFETVLEEEQIKKQQLVQKNNQQL</sequence>
<dbReference type="EMBL" id="GG662548">
    <property type="protein sequence ID" value="EWS72763.1"/>
    <property type="molecule type" value="Genomic_DNA"/>
</dbReference>
<dbReference type="GO" id="GO:0034338">
    <property type="term" value="F:short-chain carboxylesterase activity"/>
    <property type="evidence" value="ECO:0007669"/>
    <property type="project" value="TreeGrafter"/>
</dbReference>
<feature type="domain" description="AB hydrolase-1" evidence="3">
    <location>
        <begin position="134"/>
        <end position="345"/>
    </location>
</feature>
<organism evidence="4 5">
    <name type="scientific">Tetrahymena thermophila (strain SB210)</name>
    <dbReference type="NCBI Taxonomy" id="312017"/>
    <lineage>
        <taxon>Eukaryota</taxon>
        <taxon>Sar</taxon>
        <taxon>Alveolata</taxon>
        <taxon>Ciliophora</taxon>
        <taxon>Intramacronucleata</taxon>
        <taxon>Oligohymenophorea</taxon>
        <taxon>Hymenostomatida</taxon>
        <taxon>Tetrahymenina</taxon>
        <taxon>Tetrahymenidae</taxon>
        <taxon>Tetrahymena</taxon>
    </lineage>
</organism>
<dbReference type="InterPro" id="IPR000073">
    <property type="entry name" value="AB_hydrolase_1"/>
</dbReference>
<evidence type="ECO:0000256" key="1">
    <source>
        <dbReference type="ARBA" id="ARBA00010884"/>
    </source>
</evidence>
<feature type="active site" description="Charge relay system" evidence="2">
    <location>
        <position position="369"/>
    </location>
</feature>
<protein>
    <submittedName>
        <fullName evidence="4">Alpha/beta fold hydrolase</fullName>
    </submittedName>
</protein>
<dbReference type="PANTHER" id="PTHR10794:SF63">
    <property type="entry name" value="ALPHA_BETA HYDROLASE 1, ISOFORM A"/>
    <property type="match status" value="1"/>
</dbReference>
<reference evidence="5" key="1">
    <citation type="journal article" date="2006" name="PLoS Biol.">
        <title>Macronuclear genome sequence of the ciliate Tetrahymena thermophila, a model eukaryote.</title>
        <authorList>
            <person name="Eisen J.A."/>
            <person name="Coyne R.S."/>
            <person name="Wu M."/>
            <person name="Wu D."/>
            <person name="Thiagarajan M."/>
            <person name="Wortman J.R."/>
            <person name="Badger J.H."/>
            <person name="Ren Q."/>
            <person name="Amedeo P."/>
            <person name="Jones K.M."/>
            <person name="Tallon L.J."/>
            <person name="Delcher A.L."/>
            <person name="Salzberg S.L."/>
            <person name="Silva J.C."/>
            <person name="Haas B.J."/>
            <person name="Majoros W.H."/>
            <person name="Farzad M."/>
            <person name="Carlton J.M."/>
            <person name="Smith R.K. Jr."/>
            <person name="Garg J."/>
            <person name="Pearlman R.E."/>
            <person name="Karrer K.M."/>
            <person name="Sun L."/>
            <person name="Manning G."/>
            <person name="Elde N.C."/>
            <person name="Turkewitz A.P."/>
            <person name="Asai D.J."/>
            <person name="Wilkes D.E."/>
            <person name="Wang Y."/>
            <person name="Cai H."/>
            <person name="Collins K."/>
            <person name="Stewart B.A."/>
            <person name="Lee S.R."/>
            <person name="Wilamowska K."/>
            <person name="Weinberg Z."/>
            <person name="Ruzzo W.L."/>
            <person name="Wloga D."/>
            <person name="Gaertig J."/>
            <person name="Frankel J."/>
            <person name="Tsao C.-C."/>
            <person name="Gorovsky M.A."/>
            <person name="Keeling P.J."/>
            <person name="Waller R.F."/>
            <person name="Patron N.J."/>
            <person name="Cherry J.M."/>
            <person name="Stover N.A."/>
            <person name="Krieger C.J."/>
            <person name="del Toro C."/>
            <person name="Ryder H.F."/>
            <person name="Williamson S.C."/>
            <person name="Barbeau R.A."/>
            <person name="Hamilton E.P."/>
            <person name="Orias E."/>
        </authorList>
    </citation>
    <scope>NUCLEOTIDE SEQUENCE [LARGE SCALE GENOMIC DNA]</scope>
    <source>
        <strain evidence="5">SB210</strain>
    </source>
</reference>
<dbReference type="InterPro" id="IPR012020">
    <property type="entry name" value="ABHD4"/>
</dbReference>
<dbReference type="AlphaFoldDB" id="W7X8M9"/>
<dbReference type="KEGG" id="tet:TTHERM_000500989"/>
<dbReference type="Gene3D" id="3.40.50.1820">
    <property type="entry name" value="alpha/beta hydrolase"/>
    <property type="match status" value="1"/>
</dbReference>
<gene>
    <name evidence="4" type="ORF">TTHERM_000500989</name>
</gene>
<evidence type="ECO:0000313" key="5">
    <source>
        <dbReference type="Proteomes" id="UP000009168"/>
    </source>
</evidence>
<dbReference type="InterPro" id="IPR050960">
    <property type="entry name" value="AB_hydrolase_4_sf"/>
</dbReference>
<comment type="similarity">
    <text evidence="1">Belongs to the AB hydrolase superfamily. AB hydrolase 4 family.</text>
</comment>
<evidence type="ECO:0000256" key="2">
    <source>
        <dbReference type="PIRSR" id="PIRSR005211-1"/>
    </source>
</evidence>
<dbReference type="SUPFAM" id="SSF53474">
    <property type="entry name" value="alpha/beta-Hydrolases"/>
    <property type="match status" value="1"/>
</dbReference>
<name>W7X8M9_TETTS</name>
<dbReference type="PIRSF" id="PIRSF005211">
    <property type="entry name" value="Ab_hydro_YheT"/>
    <property type="match status" value="1"/>
</dbReference>
<keyword evidence="5" id="KW-1185">Reference proteome</keyword>
<dbReference type="RefSeq" id="XP_012654700.1">
    <property type="nucleotide sequence ID" value="XM_012799246.1"/>
</dbReference>
<dbReference type="Pfam" id="PF00561">
    <property type="entry name" value="Abhydrolase_1"/>
    <property type="match status" value="1"/>
</dbReference>
<evidence type="ECO:0000313" key="4">
    <source>
        <dbReference type="EMBL" id="EWS72763.1"/>
    </source>
</evidence>
<dbReference type="InterPro" id="IPR029058">
    <property type="entry name" value="AB_hydrolase_fold"/>
</dbReference>
<proteinExistence type="inferred from homology"/>
<accession>W7X8M9</accession>
<feature type="active site" description="Charge relay system" evidence="2">
    <location>
        <position position="212"/>
    </location>
</feature>
<keyword evidence="4" id="KW-0378">Hydrolase</keyword>
<dbReference type="PANTHER" id="PTHR10794">
    <property type="entry name" value="ABHYDROLASE DOMAIN-CONTAINING PROTEIN"/>
    <property type="match status" value="1"/>
</dbReference>
<dbReference type="GeneID" id="24439319"/>
<dbReference type="OrthoDB" id="5954035at2759"/>
<dbReference type="Proteomes" id="UP000009168">
    <property type="component" value="Unassembled WGS sequence"/>
</dbReference>